<sequence length="326" mass="36413">MTDLADGGWQGDEAKSEQHLKLSAEDNRTVTQFWERAAAARGELDSTMKGLEEQSAARGGRLEGLGYSLKGLDSLRRKVAVPVGKRGDRAEDVCAGIDDLNRYTLTFETDNYVQGTKETYERLREQGYEPLSEQNTWQDPVYKGLNTTWQHKEREERFELQFHTPESFAAKSENHELYELARGGSFDEKSTEKEPNRATAYYQASDLLQNERYANVRTPEGVDELGKVKVRATLNPQVSPEIVAEVRQMEADLKATHAAEAAERARGEAEAKSVGLAMDDPLQAESPDLKNRLATKPASQERRQDPEALSMAPVPTQARGRGPSLK</sequence>
<keyword evidence="3" id="KW-1185">Reference proteome</keyword>
<evidence type="ECO:0000313" key="3">
    <source>
        <dbReference type="Proteomes" id="UP000270343"/>
    </source>
</evidence>
<accession>A0A3B0BQ06</accession>
<protein>
    <submittedName>
        <fullName evidence="2">Uncharacterized protein</fullName>
    </submittedName>
</protein>
<dbReference type="AlphaFoldDB" id="A0A3B0BQ06"/>
<feature type="compositionally biased region" description="Basic and acidic residues" evidence="1">
    <location>
        <begin position="12"/>
        <end position="23"/>
    </location>
</feature>
<reference evidence="2 3" key="1">
    <citation type="journal article" date="2015" name="Antonie Van Leeuwenhoek">
        <title>Streptomyces klenkii sp. nov., isolated from deep marine sediment.</title>
        <authorList>
            <person name="Veyisoglu A."/>
            <person name="Sahin N."/>
        </authorList>
    </citation>
    <scope>NUCLEOTIDE SEQUENCE [LARGE SCALE GENOMIC DNA]</scope>
    <source>
        <strain evidence="2 3">KCTC 29202</strain>
    </source>
</reference>
<proteinExistence type="predicted"/>
<comment type="caution">
    <text evidence="2">The sequence shown here is derived from an EMBL/GenBank/DDBJ whole genome shotgun (WGS) entry which is preliminary data.</text>
</comment>
<name>A0A3B0BQ06_9ACTN</name>
<dbReference type="EMBL" id="RBAM01000004">
    <property type="protein sequence ID" value="RKN74329.1"/>
    <property type="molecule type" value="Genomic_DNA"/>
</dbReference>
<evidence type="ECO:0000313" key="2">
    <source>
        <dbReference type="EMBL" id="RKN74329.1"/>
    </source>
</evidence>
<dbReference type="RefSeq" id="WP_120754783.1">
    <property type="nucleotide sequence ID" value="NZ_RBAM01000004.1"/>
</dbReference>
<feature type="region of interest" description="Disordered" evidence="1">
    <location>
        <begin position="257"/>
        <end position="326"/>
    </location>
</feature>
<dbReference type="OrthoDB" id="4104600at2"/>
<feature type="compositionally biased region" description="Basic and acidic residues" evidence="1">
    <location>
        <begin position="257"/>
        <end position="271"/>
    </location>
</feature>
<dbReference type="Proteomes" id="UP000270343">
    <property type="component" value="Unassembled WGS sequence"/>
</dbReference>
<organism evidence="2 3">
    <name type="scientific">Streptomyces klenkii</name>
    <dbReference type="NCBI Taxonomy" id="1420899"/>
    <lineage>
        <taxon>Bacteria</taxon>
        <taxon>Bacillati</taxon>
        <taxon>Actinomycetota</taxon>
        <taxon>Actinomycetes</taxon>
        <taxon>Kitasatosporales</taxon>
        <taxon>Streptomycetaceae</taxon>
        <taxon>Streptomyces</taxon>
    </lineage>
</organism>
<gene>
    <name evidence="2" type="ORF">D7231_10585</name>
</gene>
<feature type="region of interest" description="Disordered" evidence="1">
    <location>
        <begin position="1"/>
        <end position="23"/>
    </location>
</feature>
<evidence type="ECO:0000256" key="1">
    <source>
        <dbReference type="SAM" id="MobiDB-lite"/>
    </source>
</evidence>